<dbReference type="RefSeq" id="WP_231943777.1">
    <property type="nucleotide sequence ID" value="NZ_CP036278.1"/>
</dbReference>
<evidence type="ECO:0000259" key="6">
    <source>
        <dbReference type="Pfam" id="PF02900"/>
    </source>
</evidence>
<dbReference type="PANTHER" id="PTHR30096:SF0">
    <property type="entry name" value="4,5-DOPA DIOXYGENASE EXTRADIOL-LIKE PROTEIN"/>
    <property type="match status" value="1"/>
</dbReference>
<gene>
    <name evidence="7" type="ORF">Pan181_14670</name>
</gene>
<dbReference type="AlphaFoldDB" id="A0A518AKL4"/>
<dbReference type="Proteomes" id="UP000315750">
    <property type="component" value="Chromosome"/>
</dbReference>
<dbReference type="GO" id="GO:0016702">
    <property type="term" value="F:oxidoreductase activity, acting on single donors with incorporation of molecular oxygen, incorporation of two atoms of oxygen"/>
    <property type="evidence" value="ECO:0007669"/>
    <property type="project" value="UniProtKB-ARBA"/>
</dbReference>
<dbReference type="PANTHER" id="PTHR30096">
    <property type="entry name" value="4,5-DOPA DIOXYGENASE EXTRADIOL-LIKE PROTEIN"/>
    <property type="match status" value="1"/>
</dbReference>
<dbReference type="Gene3D" id="3.40.830.10">
    <property type="entry name" value="LigB-like"/>
    <property type="match status" value="1"/>
</dbReference>
<feature type="domain" description="Extradiol ring-cleavage dioxygenase class III enzyme subunit B" evidence="6">
    <location>
        <begin position="38"/>
        <end position="275"/>
    </location>
</feature>
<keyword evidence="5" id="KW-0560">Oxidoreductase</keyword>
<sequence length="292" mass="32514">MNRRQLLHAMATTPFVLNSLTDVEAFADELPASERMPALFLGHGTPMNAIEDNEFVQGFRDIAKKIPKPQAIVCISAHWYTRGTKVTAMARPRTIHDFYGFPQELYAVEYPAAGDPKLAAEARELLKPVSVELDQQWGLDHGAWSVIKHMYPQADVPVVQVSVDQTQPAKAHYELGQRLDALRDRGVLILGSGNIVHNLRKIDFAGIDRDDYGFDWAVDARNFVNQQIAQGDYTKLLRPEQQGIALRMAIPTPDHYLPLLYVLGTKHQPGTAKVFNDKMVAGSISMTSVLVG</sequence>
<reference evidence="7 8" key="1">
    <citation type="submission" date="2019-02" db="EMBL/GenBank/DDBJ databases">
        <title>Deep-cultivation of Planctomycetes and their phenomic and genomic characterization uncovers novel biology.</title>
        <authorList>
            <person name="Wiegand S."/>
            <person name="Jogler M."/>
            <person name="Boedeker C."/>
            <person name="Pinto D."/>
            <person name="Vollmers J."/>
            <person name="Rivas-Marin E."/>
            <person name="Kohn T."/>
            <person name="Peeters S.H."/>
            <person name="Heuer A."/>
            <person name="Rast P."/>
            <person name="Oberbeckmann S."/>
            <person name="Bunk B."/>
            <person name="Jeske O."/>
            <person name="Meyerdierks A."/>
            <person name="Storesund J.E."/>
            <person name="Kallscheuer N."/>
            <person name="Luecker S."/>
            <person name="Lage O.M."/>
            <person name="Pohl T."/>
            <person name="Merkel B.J."/>
            <person name="Hornburger P."/>
            <person name="Mueller R.-W."/>
            <person name="Bruemmer F."/>
            <person name="Labrenz M."/>
            <person name="Spormann A.M."/>
            <person name="Op den Camp H."/>
            <person name="Overmann J."/>
            <person name="Amann R."/>
            <person name="Jetten M.S.M."/>
            <person name="Mascher T."/>
            <person name="Medema M.H."/>
            <person name="Devos D.P."/>
            <person name="Kaster A.-K."/>
            <person name="Ovreas L."/>
            <person name="Rohde M."/>
            <person name="Galperin M.Y."/>
            <person name="Jogler C."/>
        </authorList>
    </citation>
    <scope>NUCLEOTIDE SEQUENCE [LARGE SCALE GENOMIC DNA]</scope>
    <source>
        <strain evidence="7 8">Pan181</strain>
    </source>
</reference>
<organism evidence="7 8">
    <name type="scientific">Aeoliella mucimassa</name>
    <dbReference type="NCBI Taxonomy" id="2527972"/>
    <lineage>
        <taxon>Bacteria</taxon>
        <taxon>Pseudomonadati</taxon>
        <taxon>Planctomycetota</taxon>
        <taxon>Planctomycetia</taxon>
        <taxon>Pirellulales</taxon>
        <taxon>Lacipirellulaceae</taxon>
        <taxon>Aeoliella</taxon>
    </lineage>
</organism>
<evidence type="ECO:0000313" key="8">
    <source>
        <dbReference type="Proteomes" id="UP000315750"/>
    </source>
</evidence>
<dbReference type="InterPro" id="IPR004183">
    <property type="entry name" value="Xdiol_dOase_suB"/>
</dbReference>
<dbReference type="EMBL" id="CP036278">
    <property type="protein sequence ID" value="QDU55278.1"/>
    <property type="molecule type" value="Genomic_DNA"/>
</dbReference>
<dbReference type="KEGG" id="amuc:Pan181_14670"/>
<name>A0A518AKL4_9BACT</name>
<dbReference type="GO" id="GO:0008198">
    <property type="term" value="F:ferrous iron binding"/>
    <property type="evidence" value="ECO:0007669"/>
    <property type="project" value="InterPro"/>
</dbReference>
<dbReference type="PIRSF" id="PIRSF006157">
    <property type="entry name" value="Doxgns_DODA"/>
    <property type="match status" value="1"/>
</dbReference>
<dbReference type="NCBIfam" id="NF007914">
    <property type="entry name" value="PRK10628.1"/>
    <property type="match status" value="1"/>
</dbReference>
<proteinExistence type="inferred from homology"/>
<keyword evidence="7" id="KW-0223">Dioxygenase</keyword>
<protein>
    <submittedName>
        <fullName evidence="7">LigB family dioxygenase</fullName>
    </submittedName>
</protein>
<dbReference type="Pfam" id="PF02900">
    <property type="entry name" value="LigB"/>
    <property type="match status" value="1"/>
</dbReference>
<evidence type="ECO:0000313" key="7">
    <source>
        <dbReference type="EMBL" id="QDU55278.1"/>
    </source>
</evidence>
<comment type="similarity">
    <text evidence="2">Belongs to the DODA-type extradiol aromatic ring-opening dioxygenase family.</text>
</comment>
<evidence type="ECO:0000256" key="5">
    <source>
        <dbReference type="ARBA" id="ARBA00023002"/>
    </source>
</evidence>
<dbReference type="CDD" id="cd07363">
    <property type="entry name" value="45_DOPA_Dioxygenase"/>
    <property type="match status" value="1"/>
</dbReference>
<accession>A0A518AKL4</accession>
<dbReference type="SUPFAM" id="SSF53213">
    <property type="entry name" value="LigB-like"/>
    <property type="match status" value="1"/>
</dbReference>
<comment type="cofactor">
    <cofactor evidence="1">
        <name>Zn(2+)</name>
        <dbReference type="ChEBI" id="CHEBI:29105"/>
    </cofactor>
</comment>
<evidence type="ECO:0000256" key="4">
    <source>
        <dbReference type="ARBA" id="ARBA00022833"/>
    </source>
</evidence>
<evidence type="ECO:0000256" key="1">
    <source>
        <dbReference type="ARBA" id="ARBA00001947"/>
    </source>
</evidence>
<evidence type="ECO:0000256" key="3">
    <source>
        <dbReference type="ARBA" id="ARBA00022723"/>
    </source>
</evidence>
<keyword evidence="3" id="KW-0479">Metal-binding</keyword>
<keyword evidence="8" id="KW-1185">Reference proteome</keyword>
<dbReference type="GO" id="GO:0008270">
    <property type="term" value="F:zinc ion binding"/>
    <property type="evidence" value="ECO:0007669"/>
    <property type="project" value="InterPro"/>
</dbReference>
<keyword evidence="4" id="KW-0862">Zinc</keyword>
<dbReference type="InterPro" id="IPR014436">
    <property type="entry name" value="Extradiol_dOase_DODA"/>
</dbReference>
<evidence type="ECO:0000256" key="2">
    <source>
        <dbReference type="ARBA" id="ARBA00007581"/>
    </source>
</evidence>